<feature type="chain" id="PRO_5007511587" evidence="1">
    <location>
        <begin position="30"/>
        <end position="261"/>
    </location>
</feature>
<keyword evidence="1" id="KW-0732">Signal</keyword>
<reference evidence="4" key="2">
    <citation type="submission" date="2016-04" db="EMBL/GenBank/DDBJ databases">
        <title>First Complete Genome Sequence of a Subdivision 6 Acidobacterium.</title>
        <authorList>
            <person name="Huang S."/>
            <person name="Vieira S."/>
            <person name="Bunk B."/>
            <person name="Riedel T."/>
            <person name="Sproeer C."/>
            <person name="Overmann J."/>
        </authorList>
    </citation>
    <scope>NUCLEOTIDE SEQUENCE [LARGE SCALE GENOMIC DNA]</scope>
    <source>
        <strain evidence="4">DSM 100886 HEG_-6_39</strain>
    </source>
</reference>
<dbReference type="KEGG" id="abac:LuPra_02054"/>
<gene>
    <name evidence="3" type="ORF">LuPra_02054</name>
</gene>
<dbReference type="Gene3D" id="3.40.50.1820">
    <property type="entry name" value="alpha/beta hydrolase"/>
    <property type="match status" value="1"/>
</dbReference>
<dbReference type="EMBL" id="CP015136">
    <property type="protein sequence ID" value="AMY08848.1"/>
    <property type="molecule type" value="Genomic_DNA"/>
</dbReference>
<name>A0A143PL79_LUTPR</name>
<evidence type="ECO:0000313" key="4">
    <source>
        <dbReference type="Proteomes" id="UP000076079"/>
    </source>
</evidence>
<protein>
    <submittedName>
        <fullName evidence="3">Type IV secretory pathway, VirJ component</fullName>
    </submittedName>
</protein>
<dbReference type="Proteomes" id="UP000076079">
    <property type="component" value="Chromosome"/>
</dbReference>
<dbReference type="InterPro" id="IPR029058">
    <property type="entry name" value="AB_hydrolase_fold"/>
</dbReference>
<dbReference type="OrthoDB" id="9800435at2"/>
<organism evidence="3 4">
    <name type="scientific">Luteitalea pratensis</name>
    <dbReference type="NCBI Taxonomy" id="1855912"/>
    <lineage>
        <taxon>Bacteria</taxon>
        <taxon>Pseudomonadati</taxon>
        <taxon>Acidobacteriota</taxon>
        <taxon>Vicinamibacteria</taxon>
        <taxon>Vicinamibacterales</taxon>
        <taxon>Vicinamibacteraceae</taxon>
        <taxon>Luteitalea</taxon>
    </lineage>
</organism>
<evidence type="ECO:0000256" key="1">
    <source>
        <dbReference type="SAM" id="SignalP"/>
    </source>
</evidence>
<dbReference type="STRING" id="1855912.LuPra_02054"/>
<proteinExistence type="predicted"/>
<keyword evidence="4" id="KW-1185">Reference proteome</keyword>
<feature type="domain" description="Bacterial virulence" evidence="2">
    <location>
        <begin position="55"/>
        <end position="163"/>
    </location>
</feature>
<feature type="signal peptide" evidence="1">
    <location>
        <begin position="1"/>
        <end position="29"/>
    </location>
</feature>
<dbReference type="AlphaFoldDB" id="A0A143PL79"/>
<evidence type="ECO:0000259" key="2">
    <source>
        <dbReference type="Pfam" id="PF06057"/>
    </source>
</evidence>
<accession>A0A143PL79</accession>
<dbReference type="RefSeq" id="WP_110170649.1">
    <property type="nucleotide sequence ID" value="NZ_CP015136.1"/>
</dbReference>
<evidence type="ECO:0000313" key="3">
    <source>
        <dbReference type="EMBL" id="AMY08848.1"/>
    </source>
</evidence>
<dbReference type="SUPFAM" id="SSF53474">
    <property type="entry name" value="alpha/beta-Hydrolases"/>
    <property type="match status" value="1"/>
</dbReference>
<dbReference type="Pfam" id="PF06057">
    <property type="entry name" value="VirJ"/>
    <property type="match status" value="1"/>
</dbReference>
<dbReference type="InterPro" id="IPR010333">
    <property type="entry name" value="VirJ"/>
</dbReference>
<reference evidence="3 4" key="1">
    <citation type="journal article" date="2016" name="Genome Announc.">
        <title>First Complete Genome Sequence of a Subdivision 6 Acidobacterium Strain.</title>
        <authorList>
            <person name="Huang S."/>
            <person name="Vieira S."/>
            <person name="Bunk B."/>
            <person name="Riedel T."/>
            <person name="Sproer C."/>
            <person name="Overmann J."/>
        </authorList>
    </citation>
    <scope>NUCLEOTIDE SEQUENCE [LARGE SCALE GENOMIC DNA]</scope>
    <source>
        <strain evidence="4">DSM 100886 HEG_-6_39</strain>
    </source>
</reference>
<sequence length="261" mass="27439" precursor="true">MSTNPLCTLGSALRVATLALLILASSAAAQVTQVVSLRGHVQTLRVYGTPGHTPIIVSSGDGGWLHLAPHVAALLASKGYFVIGFDARGYLESFTTGGTTLRPTDAPVDFRTLAALASGGTERKPVLVGVSEGAGLSLLAATDPVTRQAVAGVIALGLPDVNELGWRWKDALSYLTHATPAEPTFSTAAIASRLAPAPLAAIHSTHDEFVPLPEVQRILAAAREPKRLWIVPAADHRFSDNLAELDTRLLEALAWVRQQGP</sequence>
<dbReference type="ESTHER" id="9bact-a0a143pl79">
    <property type="family name" value="VirJ"/>
</dbReference>